<evidence type="ECO:0000313" key="1">
    <source>
        <dbReference type="EMBL" id="GBP73726.1"/>
    </source>
</evidence>
<reference evidence="1 2" key="1">
    <citation type="journal article" date="2019" name="Commun. Biol.">
        <title>The bagworm genome reveals a unique fibroin gene that provides high tensile strength.</title>
        <authorList>
            <person name="Kono N."/>
            <person name="Nakamura H."/>
            <person name="Ohtoshi R."/>
            <person name="Tomita M."/>
            <person name="Numata K."/>
            <person name="Arakawa K."/>
        </authorList>
    </citation>
    <scope>NUCLEOTIDE SEQUENCE [LARGE SCALE GENOMIC DNA]</scope>
</reference>
<organism evidence="1 2">
    <name type="scientific">Eumeta variegata</name>
    <name type="common">Bagworm moth</name>
    <name type="synonym">Eumeta japonica</name>
    <dbReference type="NCBI Taxonomy" id="151549"/>
    <lineage>
        <taxon>Eukaryota</taxon>
        <taxon>Metazoa</taxon>
        <taxon>Ecdysozoa</taxon>
        <taxon>Arthropoda</taxon>
        <taxon>Hexapoda</taxon>
        <taxon>Insecta</taxon>
        <taxon>Pterygota</taxon>
        <taxon>Neoptera</taxon>
        <taxon>Endopterygota</taxon>
        <taxon>Lepidoptera</taxon>
        <taxon>Glossata</taxon>
        <taxon>Ditrysia</taxon>
        <taxon>Tineoidea</taxon>
        <taxon>Psychidae</taxon>
        <taxon>Oiketicinae</taxon>
        <taxon>Eumeta</taxon>
    </lineage>
</organism>
<dbReference type="Proteomes" id="UP000299102">
    <property type="component" value="Unassembled WGS sequence"/>
</dbReference>
<name>A0A4C1YCB7_EUMVA</name>
<dbReference type="AlphaFoldDB" id="A0A4C1YCB7"/>
<keyword evidence="2" id="KW-1185">Reference proteome</keyword>
<gene>
    <name evidence="1" type="ORF">EVAR_103188_1</name>
</gene>
<dbReference type="EMBL" id="BGZK01001184">
    <property type="protein sequence ID" value="GBP73726.1"/>
    <property type="molecule type" value="Genomic_DNA"/>
</dbReference>
<sequence>MRILTRVRLPCARAGPAQSRHNSEEQLPISFSLGYTRWSRVHPIEPFTQNVTDQPNSLPTEKSVCAPPKEVFTWKR</sequence>
<comment type="caution">
    <text evidence="1">The sequence shown here is derived from an EMBL/GenBank/DDBJ whole genome shotgun (WGS) entry which is preliminary data.</text>
</comment>
<accession>A0A4C1YCB7</accession>
<evidence type="ECO:0000313" key="2">
    <source>
        <dbReference type="Proteomes" id="UP000299102"/>
    </source>
</evidence>
<proteinExistence type="predicted"/>
<protein>
    <submittedName>
        <fullName evidence="1">Uncharacterized protein</fullName>
    </submittedName>
</protein>